<organism evidence="1 2">
    <name type="scientific">Paraliobacillus quinghaiensis</name>
    <dbReference type="NCBI Taxonomy" id="470815"/>
    <lineage>
        <taxon>Bacteria</taxon>
        <taxon>Bacillati</taxon>
        <taxon>Bacillota</taxon>
        <taxon>Bacilli</taxon>
        <taxon>Bacillales</taxon>
        <taxon>Bacillaceae</taxon>
        <taxon>Paraliobacillus</taxon>
    </lineage>
</organism>
<dbReference type="Proteomes" id="UP000618460">
    <property type="component" value="Unassembled WGS sequence"/>
</dbReference>
<evidence type="ECO:0000313" key="2">
    <source>
        <dbReference type="Proteomes" id="UP000618460"/>
    </source>
</evidence>
<protein>
    <submittedName>
        <fullName evidence="1">Uncharacterized protein</fullName>
    </submittedName>
</protein>
<dbReference type="EMBL" id="BMLG01000019">
    <property type="protein sequence ID" value="GGM39162.1"/>
    <property type="molecule type" value="Genomic_DNA"/>
</dbReference>
<name>A0A917WWG2_9BACI</name>
<proteinExistence type="predicted"/>
<dbReference type="AlphaFoldDB" id="A0A917WWG2"/>
<accession>A0A917WWG2</accession>
<reference evidence="1" key="1">
    <citation type="journal article" date="2014" name="Int. J. Syst. Evol. Microbiol.">
        <title>Complete genome sequence of Corynebacterium casei LMG S-19264T (=DSM 44701T), isolated from a smear-ripened cheese.</title>
        <authorList>
            <consortium name="US DOE Joint Genome Institute (JGI-PGF)"/>
            <person name="Walter F."/>
            <person name="Albersmeier A."/>
            <person name="Kalinowski J."/>
            <person name="Ruckert C."/>
        </authorList>
    </citation>
    <scope>NUCLEOTIDE SEQUENCE</scope>
    <source>
        <strain evidence="1">CGMCC 1.6333</strain>
    </source>
</reference>
<gene>
    <name evidence="1" type="ORF">GCM10011351_26660</name>
</gene>
<keyword evidence="2" id="KW-1185">Reference proteome</keyword>
<sequence length="421" mass="47221">MKKIFYIVITLVLFVTTFINLPTLASEKEAKVLKLSSVGSEISYNIGTVVKEDIKNIKNINLNNYDVILANKSFLNDLVVKKQLKAAILSGKHILMYGKDMKESDIFTSLGFENPAELFIGEANVIEKNISEESHETDKYIETRLNSQVEGEEFNTVTFDVIGISMIDLVPHTTVIPTGNSQNEINELINDIIKDAGNNFHEVGGNKSSIAFGPQRTYALTSTPSGSSIIKSYSFYNYAKNPDGTTLLKYQRTGKLYRQTDADSSYNYYWFATSDIITSGDYLYNNGYENDNVYTRNYLSYTDQGVVLEASPQNTNNSWGNINVSLGLQGPSVNWTFSPGGTIDINTGGANGHTYSSWVWDGGGTRAWLPSKFTSETGMEYRIKESDARFYTNSEIDIDIEKDFQIKYNFTQKQTLHINDN</sequence>
<evidence type="ECO:0000313" key="1">
    <source>
        <dbReference type="EMBL" id="GGM39162.1"/>
    </source>
</evidence>
<dbReference type="RefSeq" id="WP_117156091.1">
    <property type="nucleotide sequence ID" value="NZ_BMLG01000019.1"/>
</dbReference>
<reference evidence="1" key="2">
    <citation type="submission" date="2020-09" db="EMBL/GenBank/DDBJ databases">
        <authorList>
            <person name="Sun Q."/>
            <person name="Zhou Y."/>
        </authorList>
    </citation>
    <scope>NUCLEOTIDE SEQUENCE</scope>
    <source>
        <strain evidence="1">CGMCC 1.6333</strain>
    </source>
</reference>
<comment type="caution">
    <text evidence="1">The sequence shown here is derived from an EMBL/GenBank/DDBJ whole genome shotgun (WGS) entry which is preliminary data.</text>
</comment>